<dbReference type="PANTHER" id="PTHR47999">
    <property type="entry name" value="TRANSCRIPTION FACTOR MYB8-RELATED-RELATED"/>
    <property type="match status" value="1"/>
</dbReference>
<evidence type="ECO:0000256" key="7">
    <source>
        <dbReference type="ARBA" id="ARBA00023242"/>
    </source>
</evidence>
<evidence type="ECO:0000313" key="12">
    <source>
        <dbReference type="Proteomes" id="UP000631114"/>
    </source>
</evidence>
<keyword evidence="12" id="KW-1185">Reference proteome</keyword>
<keyword evidence="6" id="KW-0804">Transcription</keyword>
<dbReference type="Gene3D" id="1.10.10.60">
    <property type="entry name" value="Homeodomain-like"/>
    <property type="match status" value="2"/>
</dbReference>
<dbReference type="Proteomes" id="UP000631114">
    <property type="component" value="Unassembled WGS sequence"/>
</dbReference>
<reference evidence="11 12" key="1">
    <citation type="submission" date="2020-10" db="EMBL/GenBank/DDBJ databases">
        <title>The Coptis chinensis genome and diversification of protoberbering-type alkaloids.</title>
        <authorList>
            <person name="Wang B."/>
            <person name="Shu S."/>
            <person name="Song C."/>
            <person name="Liu Y."/>
        </authorList>
    </citation>
    <scope>NUCLEOTIDE SEQUENCE [LARGE SCALE GENOMIC DNA]</scope>
    <source>
        <strain evidence="11">HL-2020</strain>
        <tissue evidence="11">Leaf</tissue>
    </source>
</reference>
<comment type="subcellular location">
    <subcellularLocation>
        <location evidence="1">Nucleus</location>
    </subcellularLocation>
</comment>
<name>A0A835GWN1_9MAGN</name>
<dbReference type="GO" id="GO:0003677">
    <property type="term" value="F:DNA binding"/>
    <property type="evidence" value="ECO:0007669"/>
    <property type="project" value="UniProtKB-KW"/>
</dbReference>
<evidence type="ECO:0000256" key="1">
    <source>
        <dbReference type="ARBA" id="ARBA00004123"/>
    </source>
</evidence>
<evidence type="ECO:0000256" key="2">
    <source>
        <dbReference type="ARBA" id="ARBA00022737"/>
    </source>
</evidence>
<dbReference type="GO" id="GO:0005634">
    <property type="term" value="C:nucleus"/>
    <property type="evidence" value="ECO:0007669"/>
    <property type="project" value="UniProtKB-SubCell"/>
</dbReference>
<evidence type="ECO:0000259" key="10">
    <source>
        <dbReference type="PROSITE" id="PS51294"/>
    </source>
</evidence>
<evidence type="ECO:0000259" key="9">
    <source>
        <dbReference type="PROSITE" id="PS50090"/>
    </source>
</evidence>
<dbReference type="PROSITE" id="PS51294">
    <property type="entry name" value="HTH_MYB"/>
    <property type="match status" value="1"/>
</dbReference>
<sequence length="261" mass="30531">MNLGVRRKGAWSQEEDLLLRKCVESKLLVCKLETTRLSTSGCKKNLVEFCNRVSFVYNCNLLFVVVNLAGLNRCRKSCRLRWLNYLRPNIKRGGFKEDENDLIIKLHKLLGNRQVTILPVFAVTFSRTANDIKNYWNSHLSRKLEVHPKLRPKLKRTEVIRPQPRTFDAKSNKSRGLSMSNNNQQQQQQQQQIEKSDYLMPSEEKSMWLNSLEEVYQSLWDGDVEDGLPTNSMMEDSHKLDGESTVQWDEFLSNDFWSIDK</sequence>
<keyword evidence="2" id="KW-0677">Repeat</keyword>
<feature type="domain" description="Myb-like" evidence="9">
    <location>
        <begin position="87"/>
        <end position="140"/>
    </location>
</feature>
<gene>
    <name evidence="11" type="ORF">IFM89_015506</name>
</gene>
<dbReference type="InterPro" id="IPR015495">
    <property type="entry name" value="Myb_TF_plants"/>
</dbReference>
<evidence type="ECO:0000256" key="4">
    <source>
        <dbReference type="ARBA" id="ARBA00023125"/>
    </source>
</evidence>
<dbReference type="AlphaFoldDB" id="A0A835GWN1"/>
<dbReference type="InterPro" id="IPR017930">
    <property type="entry name" value="Myb_dom"/>
</dbReference>
<dbReference type="SMART" id="SM00717">
    <property type="entry name" value="SANT"/>
    <property type="match status" value="2"/>
</dbReference>
<protein>
    <submittedName>
        <fullName evidence="11">Uncharacterized protein</fullName>
    </submittedName>
</protein>
<keyword evidence="3" id="KW-0805">Transcription regulation</keyword>
<proteinExistence type="predicted"/>
<dbReference type="SUPFAM" id="SSF46689">
    <property type="entry name" value="Homeodomain-like"/>
    <property type="match status" value="1"/>
</dbReference>
<dbReference type="PROSITE" id="PS50090">
    <property type="entry name" value="MYB_LIKE"/>
    <property type="match status" value="1"/>
</dbReference>
<evidence type="ECO:0000256" key="6">
    <source>
        <dbReference type="ARBA" id="ARBA00023163"/>
    </source>
</evidence>
<dbReference type="PANTHER" id="PTHR47999:SF24">
    <property type="entry name" value="TRANSCRIPTION FACTOR MYB90"/>
    <property type="match status" value="1"/>
</dbReference>
<dbReference type="InterPro" id="IPR001005">
    <property type="entry name" value="SANT/Myb"/>
</dbReference>
<evidence type="ECO:0000256" key="8">
    <source>
        <dbReference type="SAM" id="MobiDB-lite"/>
    </source>
</evidence>
<dbReference type="OrthoDB" id="2143914at2759"/>
<keyword evidence="5" id="KW-0010">Activator</keyword>
<organism evidence="11 12">
    <name type="scientific">Coptis chinensis</name>
    <dbReference type="NCBI Taxonomy" id="261450"/>
    <lineage>
        <taxon>Eukaryota</taxon>
        <taxon>Viridiplantae</taxon>
        <taxon>Streptophyta</taxon>
        <taxon>Embryophyta</taxon>
        <taxon>Tracheophyta</taxon>
        <taxon>Spermatophyta</taxon>
        <taxon>Magnoliopsida</taxon>
        <taxon>Ranunculales</taxon>
        <taxon>Ranunculaceae</taxon>
        <taxon>Coptidoideae</taxon>
        <taxon>Coptis</taxon>
    </lineage>
</organism>
<keyword evidence="4" id="KW-0238">DNA-binding</keyword>
<dbReference type="InterPro" id="IPR009057">
    <property type="entry name" value="Homeodomain-like_sf"/>
</dbReference>
<evidence type="ECO:0000256" key="5">
    <source>
        <dbReference type="ARBA" id="ARBA00023159"/>
    </source>
</evidence>
<accession>A0A835GWN1</accession>
<evidence type="ECO:0000256" key="3">
    <source>
        <dbReference type="ARBA" id="ARBA00023015"/>
    </source>
</evidence>
<feature type="region of interest" description="Disordered" evidence="8">
    <location>
        <begin position="153"/>
        <end position="195"/>
    </location>
</feature>
<dbReference type="Pfam" id="PF00249">
    <property type="entry name" value="Myb_DNA-binding"/>
    <property type="match status" value="1"/>
</dbReference>
<feature type="domain" description="HTH myb-type" evidence="10">
    <location>
        <begin position="87"/>
        <end position="144"/>
    </location>
</feature>
<feature type="compositionally biased region" description="Low complexity" evidence="8">
    <location>
        <begin position="181"/>
        <end position="192"/>
    </location>
</feature>
<comment type="caution">
    <text evidence="11">The sequence shown here is derived from an EMBL/GenBank/DDBJ whole genome shotgun (WGS) entry which is preliminary data.</text>
</comment>
<keyword evidence="7" id="KW-0539">Nucleus</keyword>
<evidence type="ECO:0000313" key="11">
    <source>
        <dbReference type="EMBL" id="KAF9588779.1"/>
    </source>
</evidence>
<dbReference type="EMBL" id="JADFTS010000009">
    <property type="protein sequence ID" value="KAF9588779.1"/>
    <property type="molecule type" value="Genomic_DNA"/>
</dbReference>